<evidence type="ECO:0000313" key="3">
    <source>
        <dbReference type="EMBL" id="OGE90310.1"/>
    </source>
</evidence>
<dbReference type="EMBL" id="MFEY01000007">
    <property type="protein sequence ID" value="OGE90310.1"/>
    <property type="molecule type" value="Genomic_DNA"/>
</dbReference>
<evidence type="ECO:0000256" key="2">
    <source>
        <dbReference type="SAM" id="MobiDB-lite"/>
    </source>
</evidence>
<gene>
    <name evidence="3" type="ORF">A3E29_04415</name>
</gene>
<comment type="caution">
    <text evidence="3">The sequence shown here is derived from an EMBL/GenBank/DDBJ whole genome shotgun (WGS) entry which is preliminary data.</text>
</comment>
<name>A0A1F5PKT7_9BACT</name>
<keyword evidence="1" id="KW-0175">Coiled coil</keyword>
<feature type="compositionally biased region" description="Basic and acidic residues" evidence="2">
    <location>
        <begin position="12"/>
        <end position="25"/>
    </location>
</feature>
<evidence type="ECO:0000313" key="4">
    <source>
        <dbReference type="Proteomes" id="UP000177682"/>
    </source>
</evidence>
<protein>
    <submittedName>
        <fullName evidence="3">Uncharacterized protein</fullName>
    </submittedName>
</protein>
<evidence type="ECO:0000256" key="1">
    <source>
        <dbReference type="SAM" id="Coils"/>
    </source>
</evidence>
<feature type="compositionally biased region" description="Polar residues" evidence="2">
    <location>
        <begin position="1"/>
        <end position="11"/>
    </location>
</feature>
<proteinExistence type="predicted"/>
<sequence length="214" mass="23879">MAQLQEQTASAQREKEAAVGRKQADLARTLTAHQGAQLEKQRVAAGIEQTKAELIQFEAVKQQAKAAGIAVEDDEGFTAAFQAEKNRLAELEQSQRELTIRINVLASDPEAVAGIKTEIEANNKKELEETETDMRMALLEFALNLRNRFIDSDHRPGDVAEEMRQALESSETLDSLTAQGEVFRQHEYNIGQDRVAIRYLELKAKAQSLRESGK</sequence>
<dbReference type="Proteomes" id="UP000177682">
    <property type="component" value="Unassembled WGS sequence"/>
</dbReference>
<organism evidence="3 4">
    <name type="scientific">Candidatus Doudnabacteria bacterium RIFCSPHIGHO2_12_FULL_48_16</name>
    <dbReference type="NCBI Taxonomy" id="1817838"/>
    <lineage>
        <taxon>Bacteria</taxon>
        <taxon>Candidatus Doudnaibacteriota</taxon>
    </lineage>
</organism>
<dbReference type="AlphaFoldDB" id="A0A1F5PKT7"/>
<accession>A0A1F5PKT7</accession>
<feature type="coiled-coil region" evidence="1">
    <location>
        <begin position="47"/>
        <end position="108"/>
    </location>
</feature>
<feature type="region of interest" description="Disordered" evidence="2">
    <location>
        <begin position="1"/>
        <end position="26"/>
    </location>
</feature>
<reference evidence="3 4" key="1">
    <citation type="journal article" date="2016" name="Nat. Commun.">
        <title>Thousands of microbial genomes shed light on interconnected biogeochemical processes in an aquifer system.</title>
        <authorList>
            <person name="Anantharaman K."/>
            <person name="Brown C.T."/>
            <person name="Hug L.A."/>
            <person name="Sharon I."/>
            <person name="Castelle C.J."/>
            <person name="Probst A.J."/>
            <person name="Thomas B.C."/>
            <person name="Singh A."/>
            <person name="Wilkins M.J."/>
            <person name="Karaoz U."/>
            <person name="Brodie E.L."/>
            <person name="Williams K.H."/>
            <person name="Hubbard S.S."/>
            <person name="Banfield J.F."/>
        </authorList>
    </citation>
    <scope>NUCLEOTIDE SEQUENCE [LARGE SCALE GENOMIC DNA]</scope>
</reference>